<dbReference type="GO" id="GO:0016787">
    <property type="term" value="F:hydrolase activity"/>
    <property type="evidence" value="ECO:0007669"/>
    <property type="project" value="UniProtKB-KW"/>
</dbReference>
<keyword evidence="5" id="KW-0378">Hydrolase</keyword>
<evidence type="ECO:0000256" key="2">
    <source>
        <dbReference type="SAM" id="MobiDB-lite"/>
    </source>
</evidence>
<evidence type="ECO:0000256" key="3">
    <source>
        <dbReference type="SAM" id="SignalP"/>
    </source>
</evidence>
<dbReference type="InterPro" id="IPR011055">
    <property type="entry name" value="Dup_hybrid_motif"/>
</dbReference>
<keyword evidence="1" id="KW-0175">Coiled coil</keyword>
<feature type="chain" id="PRO_5046438065" evidence="3">
    <location>
        <begin position="23"/>
        <end position="382"/>
    </location>
</feature>
<name>A0ABV7WN22_9GAMM</name>
<feature type="coiled-coil region" evidence="1">
    <location>
        <begin position="22"/>
        <end position="101"/>
    </location>
</feature>
<dbReference type="InterPro" id="IPR050570">
    <property type="entry name" value="Cell_wall_metabolism_enzyme"/>
</dbReference>
<accession>A0ABV7WN22</accession>
<evidence type="ECO:0000313" key="5">
    <source>
        <dbReference type="EMBL" id="MFC3700718.1"/>
    </source>
</evidence>
<protein>
    <submittedName>
        <fullName evidence="5">Murein hydrolase activator EnvC family protein</fullName>
    </submittedName>
</protein>
<dbReference type="InterPro" id="IPR016047">
    <property type="entry name" value="M23ase_b-sheet_dom"/>
</dbReference>
<gene>
    <name evidence="5" type="ORF">ACFOND_03620</name>
</gene>
<dbReference type="Pfam" id="PF01551">
    <property type="entry name" value="Peptidase_M23"/>
    <property type="match status" value="1"/>
</dbReference>
<feature type="domain" description="M23ase beta-sheet core" evidence="4">
    <location>
        <begin position="282"/>
        <end position="375"/>
    </location>
</feature>
<reference evidence="6" key="1">
    <citation type="journal article" date="2019" name="Int. J. Syst. Evol. Microbiol.">
        <title>The Global Catalogue of Microorganisms (GCM) 10K type strain sequencing project: providing services to taxonomists for standard genome sequencing and annotation.</title>
        <authorList>
            <consortium name="The Broad Institute Genomics Platform"/>
            <consortium name="The Broad Institute Genome Sequencing Center for Infectious Disease"/>
            <person name="Wu L."/>
            <person name="Ma J."/>
        </authorList>
    </citation>
    <scope>NUCLEOTIDE SEQUENCE [LARGE SCALE GENOMIC DNA]</scope>
    <source>
        <strain evidence="6">CECT 8288</strain>
    </source>
</reference>
<dbReference type="Gene3D" id="6.10.250.3150">
    <property type="match status" value="1"/>
</dbReference>
<feature type="region of interest" description="Disordered" evidence="2">
    <location>
        <begin position="363"/>
        <end position="382"/>
    </location>
</feature>
<feature type="coiled-coil region" evidence="1">
    <location>
        <begin position="186"/>
        <end position="245"/>
    </location>
</feature>
<keyword evidence="3" id="KW-0732">Signal</keyword>
<evidence type="ECO:0000256" key="1">
    <source>
        <dbReference type="SAM" id="Coils"/>
    </source>
</evidence>
<evidence type="ECO:0000259" key="4">
    <source>
        <dbReference type="Pfam" id="PF01551"/>
    </source>
</evidence>
<keyword evidence="6" id="KW-1185">Reference proteome</keyword>
<dbReference type="RefSeq" id="WP_377362239.1">
    <property type="nucleotide sequence ID" value="NZ_JBHRYN010000006.1"/>
</dbReference>
<feature type="signal peptide" evidence="3">
    <location>
        <begin position="1"/>
        <end position="22"/>
    </location>
</feature>
<dbReference type="Proteomes" id="UP001595710">
    <property type="component" value="Unassembled WGS sequence"/>
</dbReference>
<dbReference type="PANTHER" id="PTHR21666:SF270">
    <property type="entry name" value="MUREIN HYDROLASE ACTIVATOR ENVC"/>
    <property type="match status" value="1"/>
</dbReference>
<sequence>MNTLLKSLLVTVIALIASLAIADDVAEQKKKLEALNKELLSLQSDLSSKQKDLTSQQKALKQVEVEIGVVQKKALQLNGRIEQLSAEVQANEQAIFELSEALDSKQDVIASILRLAYTQNNQPLIKLLLSGQRPEDYARQLYYFSILTDYQQQTLNQWVQEKRKLAALKSTIEQQRDDLVSQSQLLLEQEKQLKSQKNKRAQVLANLSKEVVSTEKQIQRKVTEREELSTLISDLQEKLDAFSLEFPDAEDIRKLKGKLAWPVTGRLLNSYNGVIDGSQLKWQGVTIAAPAGDPVRAIQAGQVVFADFFRTHGLLIIIDHGNGVMTLYGRNQSLLKEVGSWVETGEVIASVGQSGGHSRSGLYFELRNNGRPENPSSWLKKR</sequence>
<dbReference type="SUPFAM" id="SSF51261">
    <property type="entry name" value="Duplicated hybrid motif"/>
    <property type="match status" value="1"/>
</dbReference>
<dbReference type="EMBL" id="JBHRYN010000006">
    <property type="protein sequence ID" value="MFC3700718.1"/>
    <property type="molecule type" value="Genomic_DNA"/>
</dbReference>
<dbReference type="PANTHER" id="PTHR21666">
    <property type="entry name" value="PEPTIDASE-RELATED"/>
    <property type="match status" value="1"/>
</dbReference>
<evidence type="ECO:0000313" key="6">
    <source>
        <dbReference type="Proteomes" id="UP001595710"/>
    </source>
</evidence>
<comment type="caution">
    <text evidence="5">The sequence shown here is derived from an EMBL/GenBank/DDBJ whole genome shotgun (WGS) entry which is preliminary data.</text>
</comment>
<dbReference type="Gene3D" id="2.70.70.10">
    <property type="entry name" value="Glucose Permease (Domain IIA)"/>
    <property type="match status" value="1"/>
</dbReference>
<proteinExistence type="predicted"/>
<dbReference type="CDD" id="cd12797">
    <property type="entry name" value="M23_peptidase"/>
    <property type="match status" value="1"/>
</dbReference>
<organism evidence="5 6">
    <name type="scientific">Reinekea marina</name>
    <dbReference type="NCBI Taxonomy" id="1310421"/>
    <lineage>
        <taxon>Bacteria</taxon>
        <taxon>Pseudomonadati</taxon>
        <taxon>Pseudomonadota</taxon>
        <taxon>Gammaproteobacteria</taxon>
        <taxon>Oceanospirillales</taxon>
        <taxon>Saccharospirillaceae</taxon>
        <taxon>Reinekea</taxon>
    </lineage>
</organism>